<name>A0ACC1CJN5_9NEOP</name>
<dbReference type="Proteomes" id="UP000824533">
    <property type="component" value="Linkage Group LG23"/>
</dbReference>
<accession>A0ACC1CJN5</accession>
<keyword evidence="2" id="KW-1185">Reference proteome</keyword>
<gene>
    <name evidence="1" type="ORF">K1T71_012563</name>
</gene>
<reference evidence="1 2" key="1">
    <citation type="journal article" date="2021" name="Front. Genet.">
        <title>Chromosome-Level Genome Assembly Reveals Significant Gene Expansion in the Toll and IMD Signaling Pathways of Dendrolimus kikuchii.</title>
        <authorList>
            <person name="Zhou J."/>
            <person name="Wu P."/>
            <person name="Xiong Z."/>
            <person name="Liu N."/>
            <person name="Zhao N."/>
            <person name="Ji M."/>
            <person name="Qiu Y."/>
            <person name="Yang B."/>
        </authorList>
    </citation>
    <scope>NUCLEOTIDE SEQUENCE [LARGE SCALE GENOMIC DNA]</scope>
    <source>
        <strain evidence="1">Ann1</strain>
    </source>
</reference>
<comment type="caution">
    <text evidence="1">The sequence shown here is derived from an EMBL/GenBank/DDBJ whole genome shotgun (WGS) entry which is preliminary data.</text>
</comment>
<organism evidence="1 2">
    <name type="scientific">Dendrolimus kikuchii</name>
    <dbReference type="NCBI Taxonomy" id="765133"/>
    <lineage>
        <taxon>Eukaryota</taxon>
        <taxon>Metazoa</taxon>
        <taxon>Ecdysozoa</taxon>
        <taxon>Arthropoda</taxon>
        <taxon>Hexapoda</taxon>
        <taxon>Insecta</taxon>
        <taxon>Pterygota</taxon>
        <taxon>Neoptera</taxon>
        <taxon>Endopterygota</taxon>
        <taxon>Lepidoptera</taxon>
        <taxon>Glossata</taxon>
        <taxon>Ditrysia</taxon>
        <taxon>Bombycoidea</taxon>
        <taxon>Lasiocampidae</taxon>
        <taxon>Dendrolimus</taxon>
    </lineage>
</organism>
<evidence type="ECO:0000313" key="2">
    <source>
        <dbReference type="Proteomes" id="UP000824533"/>
    </source>
</evidence>
<protein>
    <submittedName>
        <fullName evidence="1">Uncharacterized protein</fullName>
    </submittedName>
</protein>
<evidence type="ECO:0000313" key="1">
    <source>
        <dbReference type="EMBL" id="KAJ0171800.1"/>
    </source>
</evidence>
<proteinExistence type="predicted"/>
<sequence length="121" mass="14267">MSIYQRRIEECEACKWQIHSSLFKVNHVWIVLTAPARPVDCTQNVDPLHFAYVSTRMPDCFLDIQPLQILFPQTWWATAALEELKQEIADRMIQMAHFANIPYDEITDIRFGYRVSGYWST</sequence>
<dbReference type="EMBL" id="CM034409">
    <property type="protein sequence ID" value="KAJ0171800.1"/>
    <property type="molecule type" value="Genomic_DNA"/>
</dbReference>